<evidence type="ECO:0000313" key="7">
    <source>
        <dbReference type="EMBL" id="MDL5057640.1"/>
    </source>
</evidence>
<dbReference type="EMBL" id="JASVEJ010000035">
    <property type="protein sequence ID" value="MDL5057640.1"/>
    <property type="molecule type" value="Genomic_DNA"/>
</dbReference>
<keyword evidence="2" id="KW-0488">Methylation</keyword>
<comment type="subcellular location">
    <subcellularLocation>
        <location evidence="1">Membrane</location>
        <topology evidence="1">Single-pass membrane protein</topology>
    </subcellularLocation>
</comment>
<dbReference type="PANTHER" id="PTHR30093">
    <property type="entry name" value="GENERAL SECRETION PATHWAY PROTEIN G"/>
    <property type="match status" value="1"/>
</dbReference>
<dbReference type="InterPro" id="IPR045584">
    <property type="entry name" value="Pilin-like"/>
</dbReference>
<keyword evidence="3 6" id="KW-0812">Transmembrane</keyword>
<comment type="caution">
    <text evidence="7">The sequence shown here is derived from an EMBL/GenBank/DDBJ whole genome shotgun (WGS) entry which is preliminary data.</text>
</comment>
<keyword evidence="5 6" id="KW-0472">Membrane</keyword>
<organism evidence="7 8">
    <name type="scientific">Geitlerinema calcuttense NRMC-F 0142</name>
    <dbReference type="NCBI Taxonomy" id="2922238"/>
    <lineage>
        <taxon>Bacteria</taxon>
        <taxon>Bacillati</taxon>
        <taxon>Cyanobacteriota</taxon>
        <taxon>Cyanophyceae</taxon>
        <taxon>Geitlerinematales</taxon>
        <taxon>Geitlerinemataceae</taxon>
        <taxon>Geitlerinema</taxon>
    </lineage>
</organism>
<proteinExistence type="predicted"/>
<feature type="transmembrane region" description="Helical" evidence="6">
    <location>
        <begin position="21"/>
        <end position="46"/>
    </location>
</feature>
<name>A0ABT7M051_9CYAN</name>
<dbReference type="Pfam" id="PF07963">
    <property type="entry name" value="N_methyl"/>
    <property type="match status" value="1"/>
</dbReference>
<protein>
    <submittedName>
        <fullName evidence="7">Type IV pilin-like G/H family protein</fullName>
    </submittedName>
</protein>
<evidence type="ECO:0000256" key="4">
    <source>
        <dbReference type="ARBA" id="ARBA00022989"/>
    </source>
</evidence>
<reference evidence="7 8" key="1">
    <citation type="submission" date="2023-06" db="EMBL/GenBank/DDBJ databases">
        <title>Whole genome sequence of Oscillatoria calcuttensis NRMC-F 0142.</title>
        <authorList>
            <person name="Shakena Fathima T."/>
            <person name="Muralitharan G."/>
            <person name="Thajuddin N."/>
        </authorList>
    </citation>
    <scope>NUCLEOTIDE SEQUENCE [LARGE SCALE GENOMIC DNA]</scope>
    <source>
        <strain evidence="7 8">NRMC-F 0142</strain>
    </source>
</reference>
<accession>A0ABT7M051</accession>
<dbReference type="SUPFAM" id="SSF54523">
    <property type="entry name" value="Pili subunits"/>
    <property type="match status" value="1"/>
</dbReference>
<dbReference type="InterPro" id="IPR012902">
    <property type="entry name" value="N_methyl_site"/>
</dbReference>
<dbReference type="RefSeq" id="WP_283358104.1">
    <property type="nucleotide sequence ID" value="NZ_JASVEJ010000035.1"/>
</dbReference>
<evidence type="ECO:0000256" key="2">
    <source>
        <dbReference type="ARBA" id="ARBA00022481"/>
    </source>
</evidence>
<keyword evidence="4 6" id="KW-1133">Transmembrane helix</keyword>
<sequence length="215" mass="22459">MKSDFQAKFLQHLLDKQEEQGFTLIELLVVIIIIGILSAIALPSFLNQANKAKQSEARTYVGSLNRAQQAAIMERGNFTSDVSALGLGISTQTENYAYGIRTGVDSTTASSRAGSLQIPLRSYQGMTWLGQVGTAATSEVTSLAILCESKAVGNAAKTGTSADAVQGTTVFPAVAARTNTSDGYVCSDDPAPGPGLTALPKTAGNLEAKGWNAIK</sequence>
<evidence type="ECO:0000256" key="5">
    <source>
        <dbReference type="ARBA" id="ARBA00023136"/>
    </source>
</evidence>
<evidence type="ECO:0000256" key="3">
    <source>
        <dbReference type="ARBA" id="ARBA00022692"/>
    </source>
</evidence>
<dbReference type="NCBIfam" id="TIGR02532">
    <property type="entry name" value="IV_pilin_GFxxxE"/>
    <property type="match status" value="1"/>
</dbReference>
<keyword evidence="8" id="KW-1185">Reference proteome</keyword>
<dbReference type="InterPro" id="IPR031975">
    <property type="entry name" value="Pilin_GH"/>
</dbReference>
<dbReference type="PROSITE" id="PS00409">
    <property type="entry name" value="PROKAR_NTER_METHYL"/>
    <property type="match status" value="1"/>
</dbReference>
<dbReference type="Pfam" id="PF16734">
    <property type="entry name" value="Pilin_GH"/>
    <property type="match status" value="1"/>
</dbReference>
<dbReference type="PANTHER" id="PTHR30093:SF44">
    <property type="entry name" value="TYPE II SECRETION SYSTEM CORE PROTEIN G"/>
    <property type="match status" value="1"/>
</dbReference>
<dbReference type="Gene3D" id="3.30.700.10">
    <property type="entry name" value="Glycoprotein, Type 4 Pilin"/>
    <property type="match status" value="1"/>
</dbReference>
<evidence type="ECO:0000256" key="1">
    <source>
        <dbReference type="ARBA" id="ARBA00004167"/>
    </source>
</evidence>
<evidence type="ECO:0000313" key="8">
    <source>
        <dbReference type="Proteomes" id="UP001230986"/>
    </source>
</evidence>
<gene>
    <name evidence="7" type="ORF">QQ055_09270</name>
</gene>
<dbReference type="Proteomes" id="UP001230986">
    <property type="component" value="Unassembled WGS sequence"/>
</dbReference>
<evidence type="ECO:0000256" key="6">
    <source>
        <dbReference type="SAM" id="Phobius"/>
    </source>
</evidence>